<reference evidence="1" key="1">
    <citation type="submission" date="2009-07" db="EMBL/GenBank/DDBJ databases">
        <authorList>
            <person name="Weinstock G."/>
            <person name="Sodergren E."/>
            <person name="Clifton S."/>
            <person name="Fulton L."/>
            <person name="Fulton B."/>
            <person name="Courtney L."/>
            <person name="Fronick C."/>
            <person name="Harrison M."/>
            <person name="Strong C."/>
            <person name="Farmer C."/>
            <person name="Delahaunty K."/>
            <person name="Markovic C."/>
            <person name="Hall O."/>
            <person name="Minx P."/>
            <person name="Tomlinson C."/>
            <person name="Mitreva M."/>
            <person name="Nelson J."/>
            <person name="Hou S."/>
            <person name="Wollam A."/>
            <person name="Pepin K.H."/>
            <person name="Johnson M."/>
            <person name="Bhonagiri V."/>
            <person name="Nash W.E."/>
            <person name="Warren W."/>
            <person name="Chinwalla A."/>
            <person name="Mardis E.R."/>
            <person name="Wilson R.K."/>
        </authorList>
    </citation>
    <scope>NUCLEOTIDE SEQUENCE [LARGE SCALE GENOMIC DNA]</scope>
    <source>
        <strain evidence="1">DSM 14469</strain>
    </source>
</reference>
<dbReference type="AlphaFoldDB" id="C6LBU4"/>
<dbReference type="Proteomes" id="UP000005561">
    <property type="component" value="Unassembled WGS sequence"/>
</dbReference>
<name>C6LBU4_9FIRM</name>
<organism evidence="1 2">
    <name type="scientific">Marvinbryantia formatexigens DSM 14469</name>
    <dbReference type="NCBI Taxonomy" id="478749"/>
    <lineage>
        <taxon>Bacteria</taxon>
        <taxon>Bacillati</taxon>
        <taxon>Bacillota</taxon>
        <taxon>Clostridia</taxon>
        <taxon>Lachnospirales</taxon>
        <taxon>Lachnospiraceae</taxon>
        <taxon>Marvinbryantia</taxon>
    </lineage>
</organism>
<dbReference type="EMBL" id="ACCL02000004">
    <property type="protein sequence ID" value="EET61897.1"/>
    <property type="molecule type" value="Genomic_DNA"/>
</dbReference>
<sequence>MVEINTVILSFGIVLLPFVKKGLAHPDITGKKVFKFETDIVRDTFQIIPDLDSAGVAARFYIAGDKKIQLIVGNRDAVFEKRQARLHQRADVGSLLHQPVHPGLPVGNDLEQMDDIVVEGQDVGLVFDIKDIPFPFPSVTDGSGLASNTQEQAGNRTGGGQILTAADIQMIFRGLHARQKKYREGERLVRHAFSDGRHLPGLA</sequence>
<accession>C6LBU4</accession>
<proteinExistence type="predicted"/>
<keyword evidence="2" id="KW-1185">Reference proteome</keyword>
<comment type="caution">
    <text evidence="1">The sequence shown here is derived from an EMBL/GenBank/DDBJ whole genome shotgun (WGS) entry which is preliminary data.</text>
</comment>
<protein>
    <submittedName>
        <fullName evidence="1">Uncharacterized protein</fullName>
    </submittedName>
</protein>
<evidence type="ECO:0000313" key="2">
    <source>
        <dbReference type="Proteomes" id="UP000005561"/>
    </source>
</evidence>
<gene>
    <name evidence="1" type="ORF">BRYFOR_06089</name>
</gene>
<evidence type="ECO:0000313" key="1">
    <source>
        <dbReference type="EMBL" id="EET61897.1"/>
    </source>
</evidence>